<dbReference type="Proteomes" id="UP001056132">
    <property type="component" value="Chromosome 1"/>
</dbReference>
<evidence type="ECO:0000313" key="2">
    <source>
        <dbReference type="Proteomes" id="UP001056132"/>
    </source>
</evidence>
<dbReference type="Gene3D" id="3.10.129.10">
    <property type="entry name" value="Hotdog Thioesterase"/>
    <property type="match status" value="2"/>
</dbReference>
<gene>
    <name evidence="1" type="ORF">M5D45_15810</name>
</gene>
<dbReference type="EMBL" id="CP097330">
    <property type="protein sequence ID" value="URF03938.1"/>
    <property type="molecule type" value="Genomic_DNA"/>
</dbReference>
<dbReference type="AlphaFoldDB" id="A0AAE9I009"/>
<protein>
    <recommendedName>
        <fullName evidence="3">Thioesterase</fullName>
    </recommendedName>
</protein>
<dbReference type="RefSeq" id="WP_211942908.1">
    <property type="nucleotide sequence ID" value="NZ_CAJPVH010000006.1"/>
</dbReference>
<dbReference type="SUPFAM" id="SSF54637">
    <property type="entry name" value="Thioesterase/thiol ester dehydrase-isomerase"/>
    <property type="match status" value="2"/>
</dbReference>
<proteinExistence type="predicted"/>
<evidence type="ECO:0008006" key="3">
    <source>
        <dbReference type="Google" id="ProtNLM"/>
    </source>
</evidence>
<accession>A0AAE9I009</accession>
<organism evidence="1 2">
    <name type="scientific">Cupriavidus campinensis</name>
    <dbReference type="NCBI Taxonomy" id="151783"/>
    <lineage>
        <taxon>Bacteria</taxon>
        <taxon>Pseudomonadati</taxon>
        <taxon>Pseudomonadota</taxon>
        <taxon>Betaproteobacteria</taxon>
        <taxon>Burkholderiales</taxon>
        <taxon>Burkholderiaceae</taxon>
        <taxon>Cupriavidus</taxon>
    </lineage>
</organism>
<reference evidence="1" key="1">
    <citation type="journal article" date="2022" name="Microbiol. Resour. Announc.">
        <title>Genome Sequence of Cupriavidus campinensis Strain G5, a Member of a Bacterial Consortium Capable of Polyethylene Degradation.</title>
        <authorList>
            <person name="Schneider B."/>
            <person name="Pfeiffer F."/>
            <person name="Dyall-Smith M."/>
            <person name="Kunte H.J."/>
        </authorList>
    </citation>
    <scope>NUCLEOTIDE SEQUENCE</scope>
    <source>
        <strain evidence="1">G5</strain>
    </source>
</reference>
<dbReference type="KEGG" id="ccam:M5D45_15810"/>
<reference evidence="1" key="2">
    <citation type="submission" date="2022-05" db="EMBL/GenBank/DDBJ databases">
        <authorList>
            <person name="Kunte H.-J."/>
        </authorList>
    </citation>
    <scope>NUCLEOTIDE SEQUENCE</scope>
    <source>
        <strain evidence="1">G5</strain>
    </source>
</reference>
<sequence length="331" mass="37634">MTLHHSDTTGFDRTHTRVRPRFEGCNICTWIGFKHVMYCIEEAVVDHFRAHGFGPRELYEQKGLCLEIVDSSVRILHALHIDDTVDIEVVPSPKAPDGVLRVAVTLTVPRDGKPLKAVTGYVDVLFRLDDSVVTPQPASGEPRLAPYTCTRIRRGPQRSIPDAGLDTARQAGNPPLDVRRALAADEGNRFVWQWRVPYFYCHFNDRLQHSGYLRLMEEVLDLFVAERGISIRTLLENKKWIPVVPQASLQILDEAMMEETIHTVFTVEDIFKDTTYRSRMDCYVERHGGLVHTATGLITHGYAVVENRRDWSLVTFDAEVSAALRGRQRAD</sequence>
<name>A0AAE9I009_9BURK</name>
<dbReference type="InterPro" id="IPR029069">
    <property type="entry name" value="HotDog_dom_sf"/>
</dbReference>
<evidence type="ECO:0000313" key="1">
    <source>
        <dbReference type="EMBL" id="URF03938.1"/>
    </source>
</evidence>